<comment type="caution">
    <text evidence="2">The sequence shown here is derived from an EMBL/GenBank/DDBJ whole genome shotgun (WGS) entry which is preliminary data.</text>
</comment>
<dbReference type="Proteomes" id="UP000279228">
    <property type="component" value="Unassembled WGS sequence"/>
</dbReference>
<protein>
    <submittedName>
        <fullName evidence="2">Uncharacterized protein</fullName>
    </submittedName>
</protein>
<keyword evidence="3" id="KW-1185">Reference proteome</keyword>
<accession>A0ABX9UXP9</accession>
<feature type="region of interest" description="Disordered" evidence="1">
    <location>
        <begin position="63"/>
        <end position="104"/>
    </location>
</feature>
<evidence type="ECO:0000256" key="1">
    <source>
        <dbReference type="SAM" id="MobiDB-lite"/>
    </source>
</evidence>
<dbReference type="RefSeq" id="WP_122098506.1">
    <property type="nucleotide sequence ID" value="NZ_JAMOHS010000005.1"/>
</dbReference>
<sequence length="276" mass="30708">MSNELMTTAICWEISAKVSVESAYHAKDLFYFCPDANCLAEVVPAKLINAFFRAPGSHAPGCVNEKQKTIDSPVPGAPISRKSTVPPRPIPTHLGPIEKPRKANRPTVEEMHALALQSRLEPLRHHGTLQEVVDAWCAMEDLDARRTHSLHIASQPQTYFDAFSPLSHEGKEGAPSSDRKILYGFASVSFYNHAFYIATKAKFKVGKESLPIRIRIRSSHALYPCLMDKQEVMLFLHGHILELGKNIEIQPTDEYSGMVITLRDLSPLAPERGSTP</sequence>
<gene>
    <name evidence="2" type="ORF">EA798_07160</name>
</gene>
<organism evidence="2 3">
    <name type="scientific">Pseudomonas songnenensis</name>
    <dbReference type="NCBI Taxonomy" id="1176259"/>
    <lineage>
        <taxon>Bacteria</taxon>
        <taxon>Pseudomonadati</taxon>
        <taxon>Pseudomonadota</taxon>
        <taxon>Gammaproteobacteria</taxon>
        <taxon>Pseudomonadales</taxon>
        <taxon>Pseudomonadaceae</taxon>
        <taxon>Pseudomonas</taxon>
    </lineage>
</organism>
<name>A0ABX9UXP9_9PSED</name>
<evidence type="ECO:0000313" key="3">
    <source>
        <dbReference type="Proteomes" id="UP000279228"/>
    </source>
</evidence>
<evidence type="ECO:0000313" key="2">
    <source>
        <dbReference type="EMBL" id="RMH98178.1"/>
    </source>
</evidence>
<dbReference type="EMBL" id="RFFN01000002">
    <property type="protein sequence ID" value="RMH98178.1"/>
    <property type="molecule type" value="Genomic_DNA"/>
</dbReference>
<reference evidence="2 3" key="1">
    <citation type="submission" date="2018-10" db="EMBL/GenBank/DDBJ databases">
        <title>Pseudomonas songnenensis NEAU-ST5-5(T) genome.</title>
        <authorList>
            <person name="Pengp J."/>
            <person name="Liu Z.-P."/>
        </authorList>
    </citation>
    <scope>NUCLEOTIDE SEQUENCE [LARGE SCALE GENOMIC DNA]</scope>
    <source>
        <strain evidence="2 3">NEAU-ST5-5</strain>
    </source>
</reference>
<proteinExistence type="predicted"/>